<dbReference type="RefSeq" id="WP_092169656.1">
    <property type="nucleotide sequence ID" value="NZ_FNZH01000001.1"/>
</dbReference>
<dbReference type="STRING" id="1416801.SAMN05192553_101785"/>
<evidence type="ECO:0000313" key="1">
    <source>
        <dbReference type="EMBL" id="SEI90549.1"/>
    </source>
</evidence>
<gene>
    <name evidence="1" type="ORF">SAMN05192553_101785</name>
</gene>
<dbReference type="OrthoDB" id="7478530at2"/>
<protein>
    <recommendedName>
        <fullName evidence="3">HPt domain-containing protein</fullName>
    </recommendedName>
</protein>
<sequence length="115" mass="13170">MNKPFKNIDFHKIEAMVEDDEDFKNQLLEAIEIAVTELEASYLRGIEEKSMAIIKQARHKIKPTLGLFDLERLGVSLGNGKRLMIEHGFGEGIDGHIQEFREAVQAVLEEVKTYR</sequence>
<keyword evidence="2" id="KW-1185">Reference proteome</keyword>
<dbReference type="EMBL" id="FNZH01000001">
    <property type="protein sequence ID" value="SEI90549.1"/>
    <property type="molecule type" value="Genomic_DNA"/>
</dbReference>
<dbReference type="AlphaFoldDB" id="A0A1H6UDZ0"/>
<evidence type="ECO:0008006" key="3">
    <source>
        <dbReference type="Google" id="ProtNLM"/>
    </source>
</evidence>
<reference evidence="2" key="1">
    <citation type="submission" date="2016-10" db="EMBL/GenBank/DDBJ databases">
        <authorList>
            <person name="Varghese N."/>
            <person name="Submissions S."/>
        </authorList>
    </citation>
    <scope>NUCLEOTIDE SEQUENCE [LARGE SCALE GENOMIC DNA]</scope>
    <source>
        <strain evidence="2">IBRC-M 10761</strain>
    </source>
</reference>
<organism evidence="1 2">
    <name type="scientific">Cyclobacterium xiamenense</name>
    <dbReference type="NCBI Taxonomy" id="1297121"/>
    <lineage>
        <taxon>Bacteria</taxon>
        <taxon>Pseudomonadati</taxon>
        <taxon>Bacteroidota</taxon>
        <taxon>Cytophagia</taxon>
        <taxon>Cytophagales</taxon>
        <taxon>Cyclobacteriaceae</taxon>
        <taxon>Cyclobacterium</taxon>
    </lineage>
</organism>
<accession>A0A1H6UDZ0</accession>
<dbReference type="Proteomes" id="UP000199403">
    <property type="component" value="Unassembled WGS sequence"/>
</dbReference>
<dbReference type="SUPFAM" id="SSF47226">
    <property type="entry name" value="Histidine-containing phosphotransfer domain, HPT domain"/>
    <property type="match status" value="1"/>
</dbReference>
<proteinExistence type="predicted"/>
<name>A0A1H6UDZ0_9BACT</name>
<dbReference type="GO" id="GO:0000160">
    <property type="term" value="P:phosphorelay signal transduction system"/>
    <property type="evidence" value="ECO:0007669"/>
    <property type="project" value="InterPro"/>
</dbReference>
<dbReference type="InterPro" id="IPR036641">
    <property type="entry name" value="HPT_dom_sf"/>
</dbReference>
<evidence type="ECO:0000313" key="2">
    <source>
        <dbReference type="Proteomes" id="UP000199403"/>
    </source>
</evidence>